<sequence length="1641" mass="167738">MNTQHKLSTTGKLAVVIGLAYATPTFAANIEAVQGGAQVNQKNGVDIVNIVKPNAQGLSHNQYNKYNVSDKGAVLNNALQAGQSQLAGSLQANKNFNGKAAEVILNEVVSKNPSLILGQQEIFGMAADYVLANPNGITYNGGNIINAPRASLVVGQAEVVKGKIDNFKTTGSGSLKVDGALGGVSILDLVAPKVIVNAGAKIHADKSINVVSGKNKIGYSNGAVEVITPERRERPLDGQIFGSMNAGAIRIYATDVRGGQTVKGANINANNSVDVFVGGQLDVAGSDVSGKNINLNSQNTTIDGIVSRTLNSLPNTTESGTLAQNVKYTKQEDSSTQTFKASNIKASDLLSLNNTGDLQIKGANIDAGSLKVDANNVNAQTAITANGTYSNYKRTKGLWHNISTSQTRDETAHRTAITVKNDAVIAAKNTVNLQGVALAAGNNVKLSAHNNIKLSGKAVTDSSEEGLDVRNESGKLKTGTAAKASLNQEFVATEIHAGGNIGLQTQGTLTAQGAKIATKGDAIVDADKVNLGTTHTQISHAVNDKFKYWGGLAGGKEDGKTYTQEYLQATSLIADGHLVIGAKNGVNVSGSTVKGVQDALVNSGNGKLNIAAAKTNTSSSEYTRTGTIFNITKDSSSKSSDVEVVTGAALESDTNLKLASQKDINVLGSSLKAAQSLGIKTAGNLNIATVAANSHTTDKSFSIKGFAEGDAKASEKNGDVVAEATGGIGVRFTKKSNDTQTSDQVGSSLNAGGNIDLNANNHARITGSDINASGDVNINAQNVTVTAAQDITVSNETSRVTEIGLSATASATGYDPKVGVKLGVGSQYESVTTTNGTAQVSNITGSNVNVNADKNITHEGTKISAFSGNITQSAQNITQTNANNINNVDKVQHAGGAFIGGEVSSSNGLKVSAGIYGNGGTAQGVSNTAVSGSLNAANNVTLTADKVTDVATNYDVANNVKITADQYSNEAATSNSSYTANQGGASLTLSANTKDLTNVNVNLGAKVNYQHLNTEASNATIGNMTAGSVDIVSKKDVNFASNVNTTQGVNISSTDGNVTFTQSNNTLSSTSTGVDVGLNVGATVNVATGVVLPKGGAGVEVTHGKSNSSTGTAGTITADGSVKVTANDNASIAINGASIISNGAVNLTAGNVSSSALEHSKDSLNVAVGGNFSLGTGMVTETTEHTETYMVKDNYCAPPREETVTYTTEEEKLAIDSVSVGAHADVTKESGVSHTANKIVAKGEGGEKTKLIPAIDDTGPQIVKVKTDGGLTINATNTNGTGITTAGTNMEASTATLTAAGGNVTLGSAEGSLKRTGGGAGLNISGDICEDGCFKPTAGNAYVNVDLANNKTYTGSSLNANNVNITSAGDLNLNSSTITAQNVTAKVEGDVNIVSQQNIVDETKVGLAAAGGKGIDPKSLTTTETVTTTMVYDVVTGTWCAPEHKTVVVEETHEETYVDAGKVAGQVLSDLQNGTIMGVKAEAKIDVDVEKSKTSQAAGITANTLDVNAGGDVALKGGTVQYENGTGFGDSKVSVTDNQDSSKTFTLGVDVGTNVPKMVSYGIQHATTGTSPLFNTSATRAQAVVLGDYTKTETPVAPVVDVVTNTNVDPFDPFSQQPIVIGNPVQPTPPTQPTEDVEPEV</sequence>
<proteinExistence type="predicted"/>
<dbReference type="Pfam" id="PF05860">
    <property type="entry name" value="TPS"/>
    <property type="match status" value="1"/>
</dbReference>
<feature type="signal peptide" evidence="2">
    <location>
        <begin position="1"/>
        <end position="27"/>
    </location>
</feature>
<evidence type="ECO:0000259" key="3">
    <source>
        <dbReference type="SMART" id="SM00912"/>
    </source>
</evidence>
<protein>
    <submittedName>
        <fullName evidence="4">Hemolysin</fullName>
    </submittedName>
</protein>
<dbReference type="GO" id="GO:0003824">
    <property type="term" value="F:catalytic activity"/>
    <property type="evidence" value="ECO:0007669"/>
    <property type="project" value="UniProtKB-ARBA"/>
</dbReference>
<reference evidence="4 5" key="1">
    <citation type="submission" date="2018-06" db="EMBL/GenBank/DDBJ databases">
        <authorList>
            <consortium name="Pathogen Informatics"/>
            <person name="Doyle S."/>
        </authorList>
    </citation>
    <scope>NUCLEOTIDE SEQUENCE [LARGE SCALE GENOMIC DNA]</scope>
    <source>
        <strain evidence="4 5">NCTC10283</strain>
    </source>
</reference>
<dbReference type="STRING" id="1120980.GCA_000745955_00753"/>
<name>A0A376BU95_9NEIS</name>
<feature type="region of interest" description="Disordered" evidence="1">
    <location>
        <begin position="1620"/>
        <end position="1641"/>
    </location>
</feature>
<organism evidence="4 5">
    <name type="scientific">Alysiella crassa</name>
    <dbReference type="NCBI Taxonomy" id="153491"/>
    <lineage>
        <taxon>Bacteria</taxon>
        <taxon>Pseudomonadati</taxon>
        <taxon>Pseudomonadota</taxon>
        <taxon>Betaproteobacteria</taxon>
        <taxon>Neisseriales</taxon>
        <taxon>Neisseriaceae</taxon>
        <taxon>Alysiella</taxon>
    </lineage>
</organism>
<dbReference type="NCBIfam" id="TIGR01901">
    <property type="entry name" value="adhes_NPXG"/>
    <property type="match status" value="1"/>
</dbReference>
<feature type="chain" id="PRO_5016903839" evidence="2">
    <location>
        <begin position="28"/>
        <end position="1641"/>
    </location>
</feature>
<dbReference type="SUPFAM" id="SSF51126">
    <property type="entry name" value="Pectin lyase-like"/>
    <property type="match status" value="1"/>
</dbReference>
<dbReference type="InterPro" id="IPR008638">
    <property type="entry name" value="FhaB/CdiA-like_TPS"/>
</dbReference>
<dbReference type="RefSeq" id="WP_034291772.1">
    <property type="nucleotide sequence ID" value="NZ_CP091519.2"/>
</dbReference>
<dbReference type="Gene3D" id="2.160.20.10">
    <property type="entry name" value="Single-stranded right-handed beta-helix, Pectin lyase-like"/>
    <property type="match status" value="1"/>
</dbReference>
<dbReference type="Proteomes" id="UP000254209">
    <property type="component" value="Unassembled WGS sequence"/>
</dbReference>
<dbReference type="Pfam" id="PF13332">
    <property type="entry name" value="Fil_haemagg_2"/>
    <property type="match status" value="4"/>
</dbReference>
<gene>
    <name evidence="4" type="primary">shlA</name>
    <name evidence="4" type="ORF">NCTC10283_01980</name>
</gene>
<accession>A0A376BU95</accession>
<evidence type="ECO:0000256" key="2">
    <source>
        <dbReference type="SAM" id="SignalP"/>
    </source>
</evidence>
<dbReference type="InterPro" id="IPR025157">
    <property type="entry name" value="Hemagglutinin_rpt"/>
</dbReference>
<dbReference type="SMART" id="SM00912">
    <property type="entry name" value="Haemagg_act"/>
    <property type="match status" value="1"/>
</dbReference>
<evidence type="ECO:0000256" key="1">
    <source>
        <dbReference type="SAM" id="MobiDB-lite"/>
    </source>
</evidence>
<dbReference type="InterPro" id="IPR011050">
    <property type="entry name" value="Pectin_lyase_fold/virulence"/>
</dbReference>
<evidence type="ECO:0000313" key="5">
    <source>
        <dbReference type="Proteomes" id="UP000254209"/>
    </source>
</evidence>
<feature type="domain" description="Filamentous haemagglutinin FhaB/tRNA nuclease CdiA-like TPS" evidence="3">
    <location>
        <begin position="42"/>
        <end position="162"/>
    </location>
</feature>
<keyword evidence="2" id="KW-0732">Signal</keyword>
<evidence type="ECO:0000313" key="4">
    <source>
        <dbReference type="EMBL" id="SSY80421.1"/>
    </source>
</evidence>
<keyword evidence="5" id="KW-1185">Reference proteome</keyword>
<dbReference type="InterPro" id="IPR012334">
    <property type="entry name" value="Pectin_lyas_fold"/>
</dbReference>
<dbReference type="EMBL" id="UFSO01000003">
    <property type="protein sequence ID" value="SSY80421.1"/>
    <property type="molecule type" value="Genomic_DNA"/>
</dbReference>